<proteinExistence type="predicted"/>
<accession>A0A8C2SR62</accession>
<organism evidence="1 2">
    <name type="scientific">Coturnix japonica</name>
    <name type="common">Japanese quail</name>
    <name type="synonym">Coturnix coturnix japonica</name>
    <dbReference type="NCBI Taxonomy" id="93934"/>
    <lineage>
        <taxon>Eukaryota</taxon>
        <taxon>Metazoa</taxon>
        <taxon>Chordata</taxon>
        <taxon>Craniata</taxon>
        <taxon>Vertebrata</taxon>
        <taxon>Euteleostomi</taxon>
        <taxon>Archelosauria</taxon>
        <taxon>Archosauria</taxon>
        <taxon>Dinosauria</taxon>
        <taxon>Saurischia</taxon>
        <taxon>Theropoda</taxon>
        <taxon>Coelurosauria</taxon>
        <taxon>Aves</taxon>
        <taxon>Neognathae</taxon>
        <taxon>Galloanserae</taxon>
        <taxon>Galliformes</taxon>
        <taxon>Phasianidae</taxon>
        <taxon>Perdicinae</taxon>
        <taxon>Coturnix</taxon>
    </lineage>
</organism>
<evidence type="ECO:0000313" key="2">
    <source>
        <dbReference type="Proteomes" id="UP000694412"/>
    </source>
</evidence>
<protein>
    <submittedName>
        <fullName evidence="1">Uncharacterized protein</fullName>
    </submittedName>
</protein>
<dbReference type="AlphaFoldDB" id="A0A8C2SR62"/>
<dbReference type="Ensembl" id="ENSCJPT00005004793.1">
    <property type="protein sequence ID" value="ENSCJPP00005002578.1"/>
    <property type="gene ID" value="ENSCJPG00005002877.1"/>
</dbReference>
<evidence type="ECO:0000313" key="1">
    <source>
        <dbReference type="Ensembl" id="ENSCJPP00005002578.1"/>
    </source>
</evidence>
<dbReference type="Proteomes" id="UP000694412">
    <property type="component" value="Unassembled WGS sequence"/>
</dbReference>
<reference evidence="1" key="1">
    <citation type="submission" date="2025-08" db="UniProtKB">
        <authorList>
            <consortium name="Ensembl"/>
        </authorList>
    </citation>
    <scope>IDENTIFICATION</scope>
</reference>
<sequence>MSIYGVLWPSMGSMGSRLMLPLLGKGAQTRLLGPRERGRTPNREHHGGPLWGHGTPLTLLGFSSLWQTQWQCDWAGARWTLSAGWTGHVAFKWRSRRWERRFY</sequence>
<reference evidence="1" key="2">
    <citation type="submission" date="2025-09" db="UniProtKB">
        <authorList>
            <consortium name="Ensembl"/>
        </authorList>
    </citation>
    <scope>IDENTIFICATION</scope>
</reference>
<keyword evidence="2" id="KW-1185">Reference proteome</keyword>
<name>A0A8C2SR62_COTJA</name>